<dbReference type="PROSITE" id="PS50011">
    <property type="entry name" value="PROTEIN_KINASE_DOM"/>
    <property type="match status" value="1"/>
</dbReference>
<evidence type="ECO:0000256" key="7">
    <source>
        <dbReference type="ARBA" id="ARBA00048679"/>
    </source>
</evidence>
<dbReference type="InterPro" id="IPR030616">
    <property type="entry name" value="Aur-like"/>
</dbReference>
<evidence type="ECO:0000313" key="12">
    <source>
        <dbReference type="EMBL" id="KAI1696547.1"/>
    </source>
</evidence>
<reference evidence="12" key="1">
    <citation type="submission" date="2022-01" db="EMBL/GenBank/DDBJ databases">
        <title>Genome Sequence Resource for Two Populations of Ditylenchus destructor, the Migratory Endoparasitic Phytonematode.</title>
        <authorList>
            <person name="Zhang H."/>
            <person name="Lin R."/>
            <person name="Xie B."/>
        </authorList>
    </citation>
    <scope>NUCLEOTIDE SEQUENCE</scope>
    <source>
        <strain evidence="12">BazhouSP</strain>
    </source>
</reference>
<dbReference type="SUPFAM" id="SSF56112">
    <property type="entry name" value="Protein kinase-like (PK-like)"/>
    <property type="match status" value="1"/>
</dbReference>
<dbReference type="InterPro" id="IPR000719">
    <property type="entry name" value="Prot_kinase_dom"/>
</dbReference>
<feature type="domain" description="Protein kinase" evidence="11">
    <location>
        <begin position="68"/>
        <end position="151"/>
    </location>
</feature>
<accession>A0AAD4MIM9</accession>
<feature type="binding site" evidence="9">
    <location>
        <position position="98"/>
    </location>
    <ligand>
        <name>ATP</name>
        <dbReference type="ChEBI" id="CHEBI:30616"/>
    </ligand>
</feature>
<evidence type="ECO:0000256" key="5">
    <source>
        <dbReference type="ARBA" id="ARBA00022840"/>
    </source>
</evidence>
<keyword evidence="5 8" id="KW-0067">ATP-binding</keyword>
<keyword evidence="4 12" id="KW-0418">Kinase</keyword>
<evidence type="ECO:0000256" key="2">
    <source>
        <dbReference type="ARBA" id="ARBA00022679"/>
    </source>
</evidence>
<name>A0AAD4MIM9_9BILA</name>
<evidence type="ECO:0000259" key="11">
    <source>
        <dbReference type="PROSITE" id="PS50011"/>
    </source>
</evidence>
<feature type="signal peptide" evidence="10">
    <location>
        <begin position="1"/>
        <end position="22"/>
    </location>
</feature>
<keyword evidence="13" id="KW-1185">Reference proteome</keyword>
<dbReference type="InterPro" id="IPR011009">
    <property type="entry name" value="Kinase-like_dom_sf"/>
</dbReference>
<sequence>MAAQKVISIFISFAIFINTANCACFAPPSCVPFFGKQHPTKSRLRDYQAKDENKIADVHINKWKKGDFEMQEKLGEGQYGEVWKAVSIKDKNVYAVKKIRKGKNTTVALIRNEIELQRKLDSKFVVRLYNAFKNSSAYYLHRTIKLWMFGR</sequence>
<dbReference type="PANTHER" id="PTHR24350">
    <property type="entry name" value="SERINE/THREONINE-PROTEIN KINASE IAL-RELATED"/>
    <property type="match status" value="1"/>
</dbReference>
<dbReference type="GO" id="GO:0005524">
    <property type="term" value="F:ATP binding"/>
    <property type="evidence" value="ECO:0007669"/>
    <property type="project" value="UniProtKB-UniRule"/>
</dbReference>
<feature type="chain" id="PRO_5042221885" evidence="10">
    <location>
        <begin position="23"/>
        <end position="151"/>
    </location>
</feature>
<dbReference type="PROSITE" id="PS00107">
    <property type="entry name" value="PROTEIN_KINASE_ATP"/>
    <property type="match status" value="1"/>
</dbReference>
<organism evidence="12 13">
    <name type="scientific">Ditylenchus destructor</name>
    <dbReference type="NCBI Taxonomy" id="166010"/>
    <lineage>
        <taxon>Eukaryota</taxon>
        <taxon>Metazoa</taxon>
        <taxon>Ecdysozoa</taxon>
        <taxon>Nematoda</taxon>
        <taxon>Chromadorea</taxon>
        <taxon>Rhabditida</taxon>
        <taxon>Tylenchina</taxon>
        <taxon>Tylenchomorpha</taxon>
        <taxon>Sphaerularioidea</taxon>
        <taxon>Anguinidae</taxon>
        <taxon>Anguininae</taxon>
        <taxon>Ditylenchus</taxon>
    </lineage>
</organism>
<dbReference type="EMBL" id="JAKKPZ010000322">
    <property type="protein sequence ID" value="KAI1696547.1"/>
    <property type="molecule type" value="Genomic_DNA"/>
</dbReference>
<keyword evidence="1" id="KW-0723">Serine/threonine-protein kinase</keyword>
<keyword evidence="10" id="KW-0732">Signal</keyword>
<evidence type="ECO:0000256" key="9">
    <source>
        <dbReference type="PROSITE-ProRule" id="PRU10141"/>
    </source>
</evidence>
<dbReference type="Proteomes" id="UP001201812">
    <property type="component" value="Unassembled WGS sequence"/>
</dbReference>
<evidence type="ECO:0000256" key="3">
    <source>
        <dbReference type="ARBA" id="ARBA00022741"/>
    </source>
</evidence>
<proteinExistence type="predicted"/>
<dbReference type="InterPro" id="IPR017441">
    <property type="entry name" value="Protein_kinase_ATP_BS"/>
</dbReference>
<evidence type="ECO:0000256" key="8">
    <source>
        <dbReference type="PIRSR" id="PIRSR630616-2"/>
    </source>
</evidence>
<evidence type="ECO:0000256" key="6">
    <source>
        <dbReference type="ARBA" id="ARBA00047899"/>
    </source>
</evidence>
<comment type="caution">
    <text evidence="12">The sequence shown here is derived from an EMBL/GenBank/DDBJ whole genome shotgun (WGS) entry which is preliminary data.</text>
</comment>
<evidence type="ECO:0000256" key="1">
    <source>
        <dbReference type="ARBA" id="ARBA00022527"/>
    </source>
</evidence>
<dbReference type="GO" id="GO:0004674">
    <property type="term" value="F:protein serine/threonine kinase activity"/>
    <property type="evidence" value="ECO:0007669"/>
    <property type="project" value="UniProtKB-KW"/>
</dbReference>
<gene>
    <name evidence="12" type="ORF">DdX_18993</name>
</gene>
<feature type="binding site" evidence="8">
    <location>
        <position position="97"/>
    </location>
    <ligand>
        <name>ATP</name>
        <dbReference type="ChEBI" id="CHEBI:30616"/>
    </ligand>
</feature>
<evidence type="ECO:0000256" key="4">
    <source>
        <dbReference type="ARBA" id="ARBA00022777"/>
    </source>
</evidence>
<protein>
    <submittedName>
        <fullName evidence="12">Protein kinase domain-containing protein</fullName>
    </submittedName>
</protein>
<dbReference type="Pfam" id="PF00069">
    <property type="entry name" value="Pkinase"/>
    <property type="match status" value="1"/>
</dbReference>
<dbReference type="Gene3D" id="3.30.200.20">
    <property type="entry name" value="Phosphorylase Kinase, domain 1"/>
    <property type="match status" value="1"/>
</dbReference>
<evidence type="ECO:0000313" key="13">
    <source>
        <dbReference type="Proteomes" id="UP001201812"/>
    </source>
</evidence>
<comment type="catalytic activity">
    <reaction evidence="7">
        <text>L-seryl-[protein] + ATP = O-phospho-L-seryl-[protein] + ADP + H(+)</text>
        <dbReference type="Rhea" id="RHEA:17989"/>
        <dbReference type="Rhea" id="RHEA-COMP:9863"/>
        <dbReference type="Rhea" id="RHEA-COMP:11604"/>
        <dbReference type="ChEBI" id="CHEBI:15378"/>
        <dbReference type="ChEBI" id="CHEBI:29999"/>
        <dbReference type="ChEBI" id="CHEBI:30616"/>
        <dbReference type="ChEBI" id="CHEBI:83421"/>
        <dbReference type="ChEBI" id="CHEBI:456216"/>
        <dbReference type="EC" id="2.7.11.1"/>
    </reaction>
</comment>
<comment type="catalytic activity">
    <reaction evidence="6">
        <text>L-threonyl-[protein] + ATP = O-phospho-L-threonyl-[protein] + ADP + H(+)</text>
        <dbReference type="Rhea" id="RHEA:46608"/>
        <dbReference type="Rhea" id="RHEA-COMP:11060"/>
        <dbReference type="Rhea" id="RHEA-COMP:11605"/>
        <dbReference type="ChEBI" id="CHEBI:15378"/>
        <dbReference type="ChEBI" id="CHEBI:30013"/>
        <dbReference type="ChEBI" id="CHEBI:30616"/>
        <dbReference type="ChEBI" id="CHEBI:61977"/>
        <dbReference type="ChEBI" id="CHEBI:456216"/>
        <dbReference type="EC" id="2.7.11.1"/>
    </reaction>
</comment>
<keyword evidence="2" id="KW-0808">Transferase</keyword>
<dbReference type="AlphaFoldDB" id="A0AAD4MIM9"/>
<keyword evidence="3 8" id="KW-0547">Nucleotide-binding</keyword>
<evidence type="ECO:0000256" key="10">
    <source>
        <dbReference type="SAM" id="SignalP"/>
    </source>
</evidence>